<dbReference type="NCBIfam" id="TIGR00614">
    <property type="entry name" value="recQ_fam"/>
    <property type="match status" value="1"/>
</dbReference>
<feature type="compositionally biased region" description="Basic and acidic residues" evidence="21">
    <location>
        <begin position="308"/>
        <end position="322"/>
    </location>
</feature>
<feature type="domain" description="Helicase C-terminal" evidence="24">
    <location>
        <begin position="973"/>
        <end position="1123"/>
    </location>
</feature>
<dbReference type="Pfam" id="PF16124">
    <property type="entry name" value="RecQ_Zn_bind"/>
    <property type="match status" value="1"/>
</dbReference>
<feature type="compositionally biased region" description="Polar residues" evidence="21">
    <location>
        <begin position="548"/>
        <end position="581"/>
    </location>
</feature>
<feature type="compositionally biased region" description="Polar residues" evidence="21">
    <location>
        <begin position="600"/>
        <end position="609"/>
    </location>
</feature>
<dbReference type="PROSITE" id="PS50967">
    <property type="entry name" value="HRDC"/>
    <property type="match status" value="1"/>
</dbReference>
<dbReference type="Proteomes" id="UP000325902">
    <property type="component" value="Unassembled WGS sequence"/>
</dbReference>
<evidence type="ECO:0000256" key="19">
    <source>
        <dbReference type="ARBA" id="ARBA00073450"/>
    </source>
</evidence>
<feature type="region of interest" description="Disordered" evidence="21">
    <location>
        <begin position="1346"/>
        <end position="1375"/>
    </location>
</feature>
<keyword evidence="11" id="KW-0067">ATP-binding</keyword>
<reference evidence="25 26" key="1">
    <citation type="journal article" date="2019" name="Sci. Rep.">
        <title>A multi-omics analysis of the grapevine pathogen Lasiodiplodia theobromae reveals that temperature affects the expression of virulence- and pathogenicity-related genes.</title>
        <authorList>
            <person name="Felix C."/>
            <person name="Meneses R."/>
            <person name="Goncalves M.F.M."/>
            <person name="Tilleman L."/>
            <person name="Duarte A.S."/>
            <person name="Jorrin-Novo J.V."/>
            <person name="Van de Peer Y."/>
            <person name="Deforce D."/>
            <person name="Van Nieuwerburgh F."/>
            <person name="Esteves A.C."/>
            <person name="Alves A."/>
        </authorList>
    </citation>
    <scope>NUCLEOTIDE SEQUENCE [LARGE SCALE GENOMIC DNA]</scope>
    <source>
        <strain evidence="25 26">LA-SOL3</strain>
    </source>
</reference>
<dbReference type="CDD" id="cd17920">
    <property type="entry name" value="DEXHc_RecQ"/>
    <property type="match status" value="1"/>
</dbReference>
<evidence type="ECO:0000256" key="16">
    <source>
        <dbReference type="ARBA" id="ARBA00034617"/>
    </source>
</evidence>
<dbReference type="GO" id="GO:0005634">
    <property type="term" value="C:nucleus"/>
    <property type="evidence" value="ECO:0007669"/>
    <property type="project" value="UniProtKB-SubCell"/>
</dbReference>
<feature type="compositionally biased region" description="Low complexity" evidence="21">
    <location>
        <begin position="1549"/>
        <end position="1570"/>
    </location>
</feature>
<feature type="compositionally biased region" description="Basic and acidic residues" evidence="21">
    <location>
        <begin position="233"/>
        <end position="248"/>
    </location>
</feature>
<evidence type="ECO:0000256" key="6">
    <source>
        <dbReference type="ARBA" id="ARBA00022741"/>
    </source>
</evidence>
<dbReference type="PROSITE" id="PS00690">
    <property type="entry name" value="DEAH_ATP_HELICASE"/>
    <property type="match status" value="1"/>
</dbReference>
<dbReference type="InterPro" id="IPR002464">
    <property type="entry name" value="DNA/RNA_helicase_DEAH_CS"/>
</dbReference>
<keyword evidence="15" id="KW-0539">Nucleus</keyword>
<keyword evidence="13" id="KW-0234">DNA repair</keyword>
<feature type="compositionally biased region" description="Basic and acidic residues" evidence="21">
    <location>
        <begin position="332"/>
        <end position="342"/>
    </location>
</feature>
<dbReference type="InterPro" id="IPR032284">
    <property type="entry name" value="RecQ_Zn-bd"/>
</dbReference>
<dbReference type="SMART" id="SM00487">
    <property type="entry name" value="DEXDc"/>
    <property type="match status" value="1"/>
</dbReference>
<organism evidence="25 26">
    <name type="scientific">Lasiodiplodia theobromae</name>
    <dbReference type="NCBI Taxonomy" id="45133"/>
    <lineage>
        <taxon>Eukaryota</taxon>
        <taxon>Fungi</taxon>
        <taxon>Dikarya</taxon>
        <taxon>Ascomycota</taxon>
        <taxon>Pezizomycotina</taxon>
        <taxon>Dothideomycetes</taxon>
        <taxon>Dothideomycetes incertae sedis</taxon>
        <taxon>Botryosphaeriales</taxon>
        <taxon>Botryosphaeriaceae</taxon>
        <taxon>Lasiodiplodia</taxon>
    </lineage>
</organism>
<dbReference type="PANTHER" id="PTHR13710:SF153">
    <property type="entry name" value="RECQ-LIKE DNA HELICASE BLM"/>
    <property type="match status" value="1"/>
</dbReference>
<feature type="region of interest" description="Disordered" evidence="21">
    <location>
        <begin position="717"/>
        <end position="746"/>
    </location>
</feature>
<evidence type="ECO:0000256" key="4">
    <source>
        <dbReference type="ARBA" id="ARBA00022705"/>
    </source>
</evidence>
<feature type="compositionally biased region" description="Low complexity" evidence="21">
    <location>
        <begin position="1584"/>
        <end position="1598"/>
    </location>
</feature>
<keyword evidence="8" id="KW-0378">Hydrolase</keyword>
<dbReference type="GO" id="GO:0006260">
    <property type="term" value="P:DNA replication"/>
    <property type="evidence" value="ECO:0007669"/>
    <property type="project" value="UniProtKB-KW"/>
</dbReference>
<dbReference type="GO" id="GO:0009378">
    <property type="term" value="F:four-way junction helicase activity"/>
    <property type="evidence" value="ECO:0007669"/>
    <property type="project" value="TreeGrafter"/>
</dbReference>
<feature type="domain" description="HRDC" evidence="22">
    <location>
        <begin position="1390"/>
        <end position="1473"/>
    </location>
</feature>
<feature type="coiled-coil region" evidence="20">
    <location>
        <begin position="396"/>
        <end position="458"/>
    </location>
</feature>
<feature type="compositionally biased region" description="Acidic residues" evidence="21">
    <location>
        <begin position="265"/>
        <end position="276"/>
    </location>
</feature>
<dbReference type="InterPro" id="IPR036388">
    <property type="entry name" value="WH-like_DNA-bd_sf"/>
</dbReference>
<dbReference type="Gene3D" id="1.10.150.80">
    <property type="entry name" value="HRDC domain"/>
    <property type="match status" value="1"/>
</dbReference>
<evidence type="ECO:0000256" key="17">
    <source>
        <dbReference type="ARBA" id="ARBA00034808"/>
    </source>
</evidence>
<dbReference type="PROSITE" id="PS51194">
    <property type="entry name" value="HELICASE_CTER"/>
    <property type="match status" value="1"/>
</dbReference>
<feature type="region of interest" description="Disordered" evidence="21">
    <location>
        <begin position="1536"/>
        <end position="1633"/>
    </location>
</feature>
<dbReference type="Pfam" id="PF09382">
    <property type="entry name" value="RQC"/>
    <property type="match status" value="1"/>
</dbReference>
<dbReference type="GO" id="GO:0043138">
    <property type="term" value="F:3'-5' DNA helicase activity"/>
    <property type="evidence" value="ECO:0007669"/>
    <property type="project" value="UniProtKB-EC"/>
</dbReference>
<dbReference type="FunFam" id="3.40.50.300:FF:000537">
    <property type="entry name" value="Bloom syndrome RecQ-like helicase"/>
    <property type="match status" value="1"/>
</dbReference>
<keyword evidence="20" id="KW-0175">Coiled coil</keyword>
<evidence type="ECO:0000256" key="15">
    <source>
        <dbReference type="ARBA" id="ARBA00023242"/>
    </source>
</evidence>
<evidence type="ECO:0000256" key="20">
    <source>
        <dbReference type="SAM" id="Coils"/>
    </source>
</evidence>
<evidence type="ECO:0000256" key="21">
    <source>
        <dbReference type="SAM" id="MobiDB-lite"/>
    </source>
</evidence>
<keyword evidence="7" id="KW-0227">DNA damage</keyword>
<evidence type="ECO:0000256" key="9">
    <source>
        <dbReference type="ARBA" id="ARBA00022806"/>
    </source>
</evidence>
<keyword evidence="14" id="KW-0413">Isomerase</keyword>
<dbReference type="GO" id="GO:0005694">
    <property type="term" value="C:chromosome"/>
    <property type="evidence" value="ECO:0007669"/>
    <property type="project" value="TreeGrafter"/>
</dbReference>
<evidence type="ECO:0000256" key="7">
    <source>
        <dbReference type="ARBA" id="ARBA00022763"/>
    </source>
</evidence>
<proteinExistence type="inferred from homology"/>
<feature type="region of interest" description="Disordered" evidence="21">
    <location>
        <begin position="1"/>
        <end position="353"/>
    </location>
</feature>
<dbReference type="GO" id="GO:0046872">
    <property type="term" value="F:metal ion binding"/>
    <property type="evidence" value="ECO:0007669"/>
    <property type="project" value="UniProtKB-KW"/>
</dbReference>
<dbReference type="Pfam" id="PF00270">
    <property type="entry name" value="DEAD"/>
    <property type="match status" value="1"/>
</dbReference>
<dbReference type="InterPro" id="IPR002121">
    <property type="entry name" value="HRDC_dom"/>
</dbReference>
<keyword evidence="4" id="KW-0235">DNA replication</keyword>
<comment type="catalytic activity">
    <reaction evidence="18">
        <text>ATP + H2O = ADP + phosphate + H(+)</text>
        <dbReference type="Rhea" id="RHEA:13065"/>
        <dbReference type="ChEBI" id="CHEBI:15377"/>
        <dbReference type="ChEBI" id="CHEBI:15378"/>
        <dbReference type="ChEBI" id="CHEBI:30616"/>
        <dbReference type="ChEBI" id="CHEBI:43474"/>
        <dbReference type="ChEBI" id="CHEBI:456216"/>
    </reaction>
</comment>
<dbReference type="PROSITE" id="PS51192">
    <property type="entry name" value="HELICASE_ATP_BIND_1"/>
    <property type="match status" value="1"/>
</dbReference>
<feature type="compositionally biased region" description="Polar residues" evidence="21">
    <location>
        <begin position="210"/>
        <end position="221"/>
    </location>
</feature>
<dbReference type="PANTHER" id="PTHR13710">
    <property type="entry name" value="DNA HELICASE RECQ FAMILY MEMBER"/>
    <property type="match status" value="1"/>
</dbReference>
<dbReference type="Pfam" id="PF00271">
    <property type="entry name" value="Helicase_C"/>
    <property type="match status" value="1"/>
</dbReference>
<keyword evidence="6" id="KW-0547">Nucleotide-binding</keyword>
<feature type="compositionally biased region" description="Polar residues" evidence="21">
    <location>
        <begin position="39"/>
        <end position="48"/>
    </location>
</feature>
<evidence type="ECO:0000313" key="26">
    <source>
        <dbReference type="Proteomes" id="UP000325902"/>
    </source>
</evidence>
<evidence type="ECO:0000259" key="24">
    <source>
        <dbReference type="PROSITE" id="PS51194"/>
    </source>
</evidence>
<evidence type="ECO:0000259" key="23">
    <source>
        <dbReference type="PROSITE" id="PS51192"/>
    </source>
</evidence>
<name>A0A5N5CYG4_9PEZI</name>
<gene>
    <name evidence="25" type="primary">rqh1</name>
    <name evidence="25" type="ORF">DBV05_g10916</name>
</gene>
<dbReference type="OrthoDB" id="10261556at2759"/>
<dbReference type="SMART" id="SM00956">
    <property type="entry name" value="RQC"/>
    <property type="match status" value="1"/>
</dbReference>
<protein>
    <recommendedName>
        <fullName evidence="19">RecQ-like DNA helicase BLM</fullName>
        <ecNumber evidence="17">5.6.2.4</ecNumber>
    </recommendedName>
</protein>
<evidence type="ECO:0000256" key="14">
    <source>
        <dbReference type="ARBA" id="ARBA00023235"/>
    </source>
</evidence>
<evidence type="ECO:0000256" key="8">
    <source>
        <dbReference type="ARBA" id="ARBA00022801"/>
    </source>
</evidence>
<dbReference type="InterPro" id="IPR018982">
    <property type="entry name" value="RQC_domain"/>
</dbReference>
<evidence type="ECO:0000256" key="5">
    <source>
        <dbReference type="ARBA" id="ARBA00022723"/>
    </source>
</evidence>
<accession>A0A5N5CYG4</accession>
<dbReference type="FunFam" id="3.40.50.300:FF:000340">
    <property type="entry name" value="Bloom syndrome, RecQ helicase"/>
    <property type="match status" value="1"/>
</dbReference>
<evidence type="ECO:0000256" key="2">
    <source>
        <dbReference type="ARBA" id="ARBA00004123"/>
    </source>
</evidence>
<dbReference type="InterPro" id="IPR010997">
    <property type="entry name" value="HRDC-like_sf"/>
</dbReference>
<dbReference type="GO" id="GO:0005524">
    <property type="term" value="F:ATP binding"/>
    <property type="evidence" value="ECO:0007669"/>
    <property type="project" value="UniProtKB-KW"/>
</dbReference>
<feature type="compositionally biased region" description="Acidic residues" evidence="21">
    <location>
        <begin position="586"/>
        <end position="595"/>
    </location>
</feature>
<dbReference type="InterPro" id="IPR044876">
    <property type="entry name" value="HRDC_dom_sf"/>
</dbReference>
<evidence type="ECO:0000259" key="22">
    <source>
        <dbReference type="PROSITE" id="PS50967"/>
    </source>
</evidence>
<keyword evidence="10" id="KW-0862">Zinc</keyword>
<feature type="domain" description="Helicase ATP-binding" evidence="23">
    <location>
        <begin position="769"/>
        <end position="950"/>
    </location>
</feature>
<dbReference type="GO" id="GO:0000724">
    <property type="term" value="P:double-strand break repair via homologous recombination"/>
    <property type="evidence" value="ECO:0007669"/>
    <property type="project" value="UniProtKB-ARBA"/>
</dbReference>
<keyword evidence="26" id="KW-1185">Reference proteome</keyword>
<evidence type="ECO:0000256" key="11">
    <source>
        <dbReference type="ARBA" id="ARBA00022840"/>
    </source>
</evidence>
<keyword evidence="12" id="KW-0238">DNA-binding</keyword>
<feature type="compositionally biased region" description="Acidic residues" evidence="21">
    <location>
        <begin position="75"/>
        <end position="84"/>
    </location>
</feature>
<dbReference type="InterPro" id="IPR027417">
    <property type="entry name" value="P-loop_NTPase"/>
</dbReference>
<dbReference type="InterPro" id="IPR004589">
    <property type="entry name" value="DNA_helicase_ATP-dep_RecQ"/>
</dbReference>
<comment type="caution">
    <text evidence="25">The sequence shown here is derived from an EMBL/GenBank/DDBJ whole genome shotgun (WGS) entry which is preliminary data.</text>
</comment>
<dbReference type="SMART" id="SM00490">
    <property type="entry name" value="HELICc"/>
    <property type="match status" value="1"/>
</dbReference>
<dbReference type="SUPFAM" id="SSF47819">
    <property type="entry name" value="HRDC-like"/>
    <property type="match status" value="1"/>
</dbReference>
<dbReference type="FunFam" id="1.10.10.10:FF:000495">
    <property type="entry name" value="RecQ family helicase MusN"/>
    <property type="match status" value="1"/>
</dbReference>
<dbReference type="EC" id="5.6.2.4" evidence="17"/>
<dbReference type="InterPro" id="IPR014001">
    <property type="entry name" value="Helicase_ATP-bd"/>
</dbReference>
<evidence type="ECO:0000313" key="25">
    <source>
        <dbReference type="EMBL" id="KAB2570409.1"/>
    </source>
</evidence>
<dbReference type="Pfam" id="PF00570">
    <property type="entry name" value="HRDC"/>
    <property type="match status" value="1"/>
</dbReference>
<feature type="region of interest" description="Disordered" evidence="21">
    <location>
        <begin position="534"/>
        <end position="614"/>
    </location>
</feature>
<comment type="cofactor">
    <cofactor evidence="1">
        <name>Zn(2+)</name>
        <dbReference type="ChEBI" id="CHEBI:29105"/>
    </cofactor>
</comment>
<dbReference type="InterPro" id="IPR001650">
    <property type="entry name" value="Helicase_C-like"/>
</dbReference>
<dbReference type="InterPro" id="IPR011545">
    <property type="entry name" value="DEAD/DEAH_box_helicase_dom"/>
</dbReference>
<dbReference type="EMBL" id="VCHE01000138">
    <property type="protein sequence ID" value="KAB2570409.1"/>
    <property type="molecule type" value="Genomic_DNA"/>
</dbReference>
<sequence length="1633" mass="181838">MAKLRAAPGSTSKPRLISQEHPDRTPLAGASNRFKSKLASVSSSTPKQRTGKETAVGPSQSTGKNHLPQGRMQLEDWDMDDVDAIDLTGDSDGRNASSPSLHVPAPTSRKRKSDQFQTPLEDSPAPRRPRVSTGPAAGPDGFAPIEDFEDPPPPYSTVAQRPVASSSAVRPGLEDEFGDSNETSADDEGRLRVSESPVKSVPRKRKSLSRVPSETNENFFGTVTLRKASRSPKKVDWPARDQSSEEFKGSPVKLSHQSKRRIIADSEDEDDFDIDDQPGQSNLRISSSAARQPGSQGSAKPSSSKPATVDKSRDFRWHECRDSAPPLASERQQLHRSTEKKAPSTSSKMNGASAALETVLATPSSCQASPSHLSKEERSVISNFGAWPETYLQSVCRELEAEVLRLKRAQTEYLEEFEIPSRDLIEQSKSALKRKGIIENLIENRHQLEKAISKKTELSNRILSLMDTEYSTDLTELDGTTAEIKRTGEQIRNIEVEMIRLMRAAGFVDGEGESARLRERPQFASADVVIRSTQLPTDKCRPHETTGVAPTQRIQQTQLPAKSPKATSTVEISLHDPNNASPRDFDDFDDEDFENELNNTSFHDATTGTPERRPTKDFNSGLSFGNVQHGFSERPFFADENDFDDEDAGGGTNMGTPPAQAFDDEEDYGDFDFNEEDIHDITEEMGDCRAANAVDRNHPSHQTFQEASGNHIRQQLSRDRATRKQSAKFSGAMAPPANQPQYPWTSDVKRTLKDRFRLRGFRPHQLEAINATLSGKDCFVLMPTGGGKSLCYQLPAVVQSGKTAGVTVVISPLISLMEDQVNHLKALHIQAFYINAEIGQEQRRFIMNALSEPQVEKFIQVLYVTPEMLNKSQAVVNALRDLHRRQRLARIVIDEAHCVSQWGHDFRPDYKALGEVRRLFLGVPVMALTATATENVKVDTIHNLGIQGCEVFAQSFNRPNLYYEVHTKGKREDILQNIAGIIKTKFRGQSGIVYCMARKKCEQIAEQLREKYGISAQHYHAGMEAVQKSETQKAWQANRYKVIVATIAFGMGIDKPDVRFVIHHSIPKSLEGYYQETGRAGRDGKRSGCYLFYGYHDTIFLRKMIEDGDGDREQKERQYAMLRNVVQFCENKADCRRVQVLAYFNEAFKPEDCDAQCDNCNSTITFENRDFTDLAAQAINLVGRIQKENVTLLHCVDVFRGSASKRIKELGHDSFTEYGVGSELDRGDAERLFQRLVSEDALEEKNHTNRAGFTAQYIKLGKNFRIFQARKKPIHIHVQVSARQEKGKKTKTVATKRKGTGVAAARDEFPFSTNVSSPIQMASRTNRKARVVDMDDDDDGFVIDDEAEDESEGFEAPPQPKPKMIAKSSRNPRQKLGAPITMDEKMAALDELHQDVVEEFVREGRSECQKILIARNLRSHPFTDTMLREMAISFPATPKELMSIPGADAQMVALYGERFLKLVKRFKNSFESMTGQQLQRAERVKDPNHEIIEISDEDGEDDDSTLENELELDAEESSEECWSSYFSKQDADPEVEAFNARFSQAQTSARPTAAAPAAGRTARPATGGRRYSSGKKPYYRKGSRSSTGGYSRSRSGTGNTKRATSKRRNGAGGSSKSSRMGGGGSAGIAAMPT</sequence>
<comment type="catalytic activity">
    <reaction evidence="16">
        <text>Couples ATP hydrolysis with the unwinding of duplex DNA by translocating in the 3'-5' direction.</text>
        <dbReference type="EC" id="5.6.2.4"/>
    </reaction>
</comment>
<comment type="similarity">
    <text evidence="3">Belongs to the helicase family. RecQ subfamily.</text>
</comment>
<evidence type="ECO:0000256" key="13">
    <source>
        <dbReference type="ARBA" id="ARBA00023204"/>
    </source>
</evidence>
<dbReference type="Gene3D" id="1.10.10.10">
    <property type="entry name" value="Winged helix-like DNA-binding domain superfamily/Winged helix DNA-binding domain"/>
    <property type="match status" value="1"/>
</dbReference>
<dbReference type="GO" id="GO:0016787">
    <property type="term" value="F:hydrolase activity"/>
    <property type="evidence" value="ECO:0007669"/>
    <property type="project" value="UniProtKB-KW"/>
</dbReference>
<feature type="compositionally biased region" description="Polar residues" evidence="21">
    <location>
        <begin position="278"/>
        <end position="306"/>
    </location>
</feature>
<evidence type="ECO:0000256" key="10">
    <source>
        <dbReference type="ARBA" id="ARBA00022833"/>
    </source>
</evidence>
<dbReference type="GO" id="GO:0003677">
    <property type="term" value="F:DNA binding"/>
    <property type="evidence" value="ECO:0007669"/>
    <property type="project" value="UniProtKB-KW"/>
</dbReference>
<keyword evidence="5" id="KW-0479">Metal-binding</keyword>
<feature type="compositionally biased region" description="Polar residues" evidence="21">
    <location>
        <begin position="157"/>
        <end position="168"/>
    </location>
</feature>
<evidence type="ECO:0000256" key="12">
    <source>
        <dbReference type="ARBA" id="ARBA00023125"/>
    </source>
</evidence>
<evidence type="ECO:0000256" key="3">
    <source>
        <dbReference type="ARBA" id="ARBA00005446"/>
    </source>
</evidence>
<comment type="subcellular location">
    <subcellularLocation>
        <location evidence="2">Nucleus</location>
    </subcellularLocation>
</comment>
<dbReference type="GO" id="GO:0005737">
    <property type="term" value="C:cytoplasm"/>
    <property type="evidence" value="ECO:0007669"/>
    <property type="project" value="TreeGrafter"/>
</dbReference>
<dbReference type="CDD" id="cd18794">
    <property type="entry name" value="SF2_C_RecQ"/>
    <property type="match status" value="1"/>
</dbReference>
<dbReference type="Gene3D" id="3.40.50.300">
    <property type="entry name" value="P-loop containing nucleotide triphosphate hydrolases"/>
    <property type="match status" value="2"/>
</dbReference>
<evidence type="ECO:0000256" key="18">
    <source>
        <dbReference type="ARBA" id="ARBA00049360"/>
    </source>
</evidence>
<dbReference type="SUPFAM" id="SSF52540">
    <property type="entry name" value="P-loop containing nucleoside triphosphate hydrolases"/>
    <property type="match status" value="2"/>
</dbReference>
<evidence type="ECO:0000256" key="1">
    <source>
        <dbReference type="ARBA" id="ARBA00001947"/>
    </source>
</evidence>
<keyword evidence="9 25" id="KW-0347">Helicase</keyword>